<dbReference type="InterPro" id="IPR006665">
    <property type="entry name" value="OmpA-like"/>
</dbReference>
<dbReference type="PRINTS" id="PR01023">
    <property type="entry name" value="NAFLGMOTY"/>
</dbReference>
<feature type="signal peptide" evidence="6">
    <location>
        <begin position="1"/>
        <end position="24"/>
    </location>
</feature>
<gene>
    <name evidence="8" type="ORF">PQ455_17555</name>
</gene>
<keyword evidence="2 3" id="KW-0472">Membrane</keyword>
<evidence type="ECO:0000256" key="6">
    <source>
        <dbReference type="SAM" id="SignalP"/>
    </source>
</evidence>
<keyword evidence="4" id="KW-0175">Coiled coil</keyword>
<reference evidence="8 9" key="1">
    <citation type="submission" date="2023-02" db="EMBL/GenBank/DDBJ databases">
        <title>Genome sequence of Sphingomonas naphthae.</title>
        <authorList>
            <person name="Kim S."/>
            <person name="Heo J."/>
            <person name="Kwon S.-W."/>
        </authorList>
    </citation>
    <scope>NUCLEOTIDE SEQUENCE [LARGE SCALE GENOMIC DNA]</scope>
    <source>
        <strain evidence="8 9">KACC 18716</strain>
    </source>
</reference>
<sequence>MKKILVGLMAATLLAGAGAGPALAGKTDRVVVNQYRDKIAAARGEPGVAQFGSAELDKAEAALPLLEKRLDDRDSKQVESSMSEIDALIASARARADVASAKDRAVATAQIKSDQVASAQAEADRARAAAARSQADAARSQAEAAKARAALADLHMRQTALGATLVLQDVVFQTGKAELKPGAAARLQPLAAYLQTNPEVKVRVDGHTDSQGSDASNQLLSDARASAVKGALATMGVDPSRVESVGHGEAQPVADNSNSAGRQQNRRVEVTLVGQQANSFAALN</sequence>
<evidence type="ECO:0000313" key="9">
    <source>
        <dbReference type="Proteomes" id="UP001220395"/>
    </source>
</evidence>
<keyword evidence="6" id="KW-0732">Signal</keyword>
<dbReference type="InterPro" id="IPR036737">
    <property type="entry name" value="OmpA-like_sf"/>
</dbReference>
<comment type="subcellular location">
    <subcellularLocation>
        <location evidence="1">Cell outer membrane</location>
    </subcellularLocation>
</comment>
<dbReference type="PANTHER" id="PTHR30329:SF20">
    <property type="entry name" value="EXPORTED PROTEIN"/>
    <property type="match status" value="1"/>
</dbReference>
<accession>A0ABY7TKT1</accession>
<feature type="region of interest" description="Disordered" evidence="5">
    <location>
        <begin position="241"/>
        <end position="264"/>
    </location>
</feature>
<dbReference type="Gene3D" id="3.30.1330.60">
    <property type="entry name" value="OmpA-like domain"/>
    <property type="match status" value="1"/>
</dbReference>
<dbReference type="Proteomes" id="UP001220395">
    <property type="component" value="Chromosome"/>
</dbReference>
<dbReference type="SUPFAM" id="SSF103088">
    <property type="entry name" value="OmpA-like"/>
    <property type="match status" value="1"/>
</dbReference>
<organism evidence="8 9">
    <name type="scientific">Sphingomonas naphthae</name>
    <dbReference type="NCBI Taxonomy" id="1813468"/>
    <lineage>
        <taxon>Bacteria</taxon>
        <taxon>Pseudomonadati</taxon>
        <taxon>Pseudomonadota</taxon>
        <taxon>Alphaproteobacteria</taxon>
        <taxon>Sphingomonadales</taxon>
        <taxon>Sphingomonadaceae</taxon>
        <taxon>Sphingomonas</taxon>
    </lineage>
</organism>
<dbReference type="PRINTS" id="PR01021">
    <property type="entry name" value="OMPADOMAIN"/>
</dbReference>
<dbReference type="InterPro" id="IPR050330">
    <property type="entry name" value="Bact_OuterMem_StrucFunc"/>
</dbReference>
<evidence type="ECO:0000256" key="5">
    <source>
        <dbReference type="SAM" id="MobiDB-lite"/>
    </source>
</evidence>
<feature type="chain" id="PRO_5045229531" evidence="6">
    <location>
        <begin position="25"/>
        <end position="284"/>
    </location>
</feature>
<dbReference type="Pfam" id="PF00691">
    <property type="entry name" value="OmpA"/>
    <property type="match status" value="1"/>
</dbReference>
<evidence type="ECO:0000259" key="7">
    <source>
        <dbReference type="PROSITE" id="PS51123"/>
    </source>
</evidence>
<evidence type="ECO:0000256" key="3">
    <source>
        <dbReference type="PROSITE-ProRule" id="PRU00473"/>
    </source>
</evidence>
<dbReference type="CDD" id="cd07185">
    <property type="entry name" value="OmpA_C-like"/>
    <property type="match status" value="1"/>
</dbReference>
<dbReference type="PROSITE" id="PS51123">
    <property type="entry name" value="OMPA_2"/>
    <property type="match status" value="1"/>
</dbReference>
<evidence type="ECO:0000256" key="2">
    <source>
        <dbReference type="ARBA" id="ARBA00023136"/>
    </source>
</evidence>
<feature type="coiled-coil region" evidence="4">
    <location>
        <begin position="116"/>
        <end position="148"/>
    </location>
</feature>
<dbReference type="EMBL" id="CP117411">
    <property type="protein sequence ID" value="WCT73391.1"/>
    <property type="molecule type" value="Genomic_DNA"/>
</dbReference>
<feature type="domain" description="OmpA-like" evidence="7">
    <location>
        <begin position="159"/>
        <end position="276"/>
    </location>
</feature>
<feature type="compositionally biased region" description="Polar residues" evidence="5">
    <location>
        <begin position="254"/>
        <end position="263"/>
    </location>
</feature>
<evidence type="ECO:0000313" key="8">
    <source>
        <dbReference type="EMBL" id="WCT73391.1"/>
    </source>
</evidence>
<name>A0ABY7TKT1_9SPHN</name>
<dbReference type="RefSeq" id="WP_273687575.1">
    <property type="nucleotide sequence ID" value="NZ_CP117411.1"/>
</dbReference>
<dbReference type="InterPro" id="IPR006664">
    <property type="entry name" value="OMP_bac"/>
</dbReference>
<keyword evidence="9" id="KW-1185">Reference proteome</keyword>
<evidence type="ECO:0000256" key="1">
    <source>
        <dbReference type="ARBA" id="ARBA00004442"/>
    </source>
</evidence>
<evidence type="ECO:0000256" key="4">
    <source>
        <dbReference type="SAM" id="Coils"/>
    </source>
</evidence>
<dbReference type="PANTHER" id="PTHR30329">
    <property type="entry name" value="STATOR ELEMENT OF FLAGELLAR MOTOR COMPLEX"/>
    <property type="match status" value="1"/>
</dbReference>
<proteinExistence type="predicted"/>
<protein>
    <submittedName>
        <fullName evidence="8">OmpA family protein</fullName>
    </submittedName>
</protein>